<reference evidence="2" key="2">
    <citation type="submission" date="2020-09" db="EMBL/GenBank/DDBJ databases">
        <authorList>
            <person name="Sun Q."/>
            <person name="Zhou Y."/>
        </authorList>
    </citation>
    <scope>NUCLEOTIDE SEQUENCE</scope>
    <source>
        <strain evidence="2">CGMCC 1.12153</strain>
    </source>
</reference>
<reference evidence="2" key="1">
    <citation type="journal article" date="2014" name="Int. J. Syst. Evol. Microbiol.">
        <title>Complete genome sequence of Corynebacterium casei LMG S-19264T (=DSM 44701T), isolated from a smear-ripened cheese.</title>
        <authorList>
            <consortium name="US DOE Joint Genome Institute (JGI-PGF)"/>
            <person name="Walter F."/>
            <person name="Albersmeier A."/>
            <person name="Kalinowski J."/>
            <person name="Ruckert C."/>
        </authorList>
    </citation>
    <scope>NUCLEOTIDE SEQUENCE</scope>
    <source>
        <strain evidence="2">CGMCC 1.12153</strain>
    </source>
</reference>
<keyword evidence="1" id="KW-0175">Coiled coil</keyword>
<dbReference type="AlphaFoldDB" id="A0A917B3Y4"/>
<dbReference type="RefSeq" id="WP_188376757.1">
    <property type="nucleotide sequence ID" value="NZ_BMEL01000001.1"/>
</dbReference>
<evidence type="ECO:0000313" key="2">
    <source>
        <dbReference type="EMBL" id="GGF16936.1"/>
    </source>
</evidence>
<gene>
    <name evidence="2" type="ORF">GCM10010954_14480</name>
</gene>
<dbReference type="EMBL" id="BMEL01000001">
    <property type="protein sequence ID" value="GGF16936.1"/>
    <property type="molecule type" value="Genomic_DNA"/>
</dbReference>
<keyword evidence="3" id="KW-1185">Reference proteome</keyword>
<dbReference type="Proteomes" id="UP000660110">
    <property type="component" value="Unassembled WGS sequence"/>
</dbReference>
<sequence>MKQLIIDLHYIKSTVETGNYKNKIPILLLLVSEGYELIKEKEFVYKYRYINENNKHHFDAIANKAKQGKAKLLTDLKDLEIELSQKNIKVNRVMAIIKRILATGLYRNEVQRMINIWTPKICVDREYKQTITVK</sequence>
<proteinExistence type="predicted"/>
<evidence type="ECO:0000313" key="3">
    <source>
        <dbReference type="Proteomes" id="UP000660110"/>
    </source>
</evidence>
<name>A0A917B3Y4_HALAA</name>
<protein>
    <submittedName>
        <fullName evidence="2">Uncharacterized protein</fullName>
    </submittedName>
</protein>
<feature type="coiled-coil region" evidence="1">
    <location>
        <begin position="62"/>
        <end position="89"/>
    </location>
</feature>
<comment type="caution">
    <text evidence="2">The sequence shown here is derived from an EMBL/GenBank/DDBJ whole genome shotgun (WGS) entry which is preliminary data.</text>
</comment>
<accession>A0A917B3Y4</accession>
<evidence type="ECO:0000256" key="1">
    <source>
        <dbReference type="SAM" id="Coils"/>
    </source>
</evidence>
<organism evidence="2 3">
    <name type="scientific">Halobacillus andaensis</name>
    <dbReference type="NCBI Taxonomy" id="1176239"/>
    <lineage>
        <taxon>Bacteria</taxon>
        <taxon>Bacillati</taxon>
        <taxon>Bacillota</taxon>
        <taxon>Bacilli</taxon>
        <taxon>Bacillales</taxon>
        <taxon>Bacillaceae</taxon>
        <taxon>Halobacillus</taxon>
    </lineage>
</organism>